<dbReference type="AlphaFoldDB" id="A0A382Y2H9"/>
<reference evidence="2" key="1">
    <citation type="submission" date="2018-05" db="EMBL/GenBank/DDBJ databases">
        <authorList>
            <person name="Lanie J.A."/>
            <person name="Ng W.-L."/>
            <person name="Kazmierczak K.M."/>
            <person name="Andrzejewski T.M."/>
            <person name="Davidsen T.M."/>
            <person name="Wayne K.J."/>
            <person name="Tettelin H."/>
            <person name="Glass J.I."/>
            <person name="Rusch D."/>
            <person name="Podicherti R."/>
            <person name="Tsui H.-C.T."/>
            <person name="Winkler M.E."/>
        </authorList>
    </citation>
    <scope>NUCLEOTIDE SEQUENCE</scope>
</reference>
<feature type="non-terminal residue" evidence="2">
    <location>
        <position position="65"/>
    </location>
</feature>
<organism evidence="2">
    <name type="scientific">marine metagenome</name>
    <dbReference type="NCBI Taxonomy" id="408172"/>
    <lineage>
        <taxon>unclassified sequences</taxon>
        <taxon>metagenomes</taxon>
        <taxon>ecological metagenomes</taxon>
    </lineage>
</organism>
<gene>
    <name evidence="2" type="ORF">METZ01_LOCUS430103</name>
</gene>
<protein>
    <recommendedName>
        <fullName evidence="1">Alanine dehydrogenase/pyridine nucleotide transhydrogenase N-terminal domain-containing protein</fullName>
    </recommendedName>
</protein>
<dbReference type="Pfam" id="PF05222">
    <property type="entry name" value="AlaDh_PNT_N"/>
    <property type="match status" value="1"/>
</dbReference>
<dbReference type="Gene3D" id="3.40.50.720">
    <property type="entry name" value="NAD(P)-binding Rossmann-like Domain"/>
    <property type="match status" value="1"/>
</dbReference>
<sequence>MKIGILREEKVPTDKRVPLSPNQCKRLIAQYPSIVLFVQSSNIRCFQDSEYEDLGINIEEDISDC</sequence>
<dbReference type="InterPro" id="IPR007886">
    <property type="entry name" value="AlaDH/PNT_N"/>
</dbReference>
<dbReference type="SUPFAM" id="SSF52283">
    <property type="entry name" value="Formate/glycerate dehydrogenase catalytic domain-like"/>
    <property type="match status" value="1"/>
</dbReference>
<feature type="non-terminal residue" evidence="2">
    <location>
        <position position="1"/>
    </location>
</feature>
<evidence type="ECO:0000259" key="1">
    <source>
        <dbReference type="Pfam" id="PF05222"/>
    </source>
</evidence>
<name>A0A382Y2H9_9ZZZZ</name>
<proteinExistence type="predicted"/>
<feature type="domain" description="Alanine dehydrogenase/pyridine nucleotide transhydrogenase N-terminal" evidence="1">
    <location>
        <begin position="5"/>
        <end position="60"/>
    </location>
</feature>
<evidence type="ECO:0000313" key="2">
    <source>
        <dbReference type="EMBL" id="SVD77249.1"/>
    </source>
</evidence>
<accession>A0A382Y2H9</accession>
<dbReference type="EMBL" id="UINC01172263">
    <property type="protein sequence ID" value="SVD77249.1"/>
    <property type="molecule type" value="Genomic_DNA"/>
</dbReference>